<comment type="caution">
    <text evidence="3">The sequence shown here is derived from an EMBL/GenBank/DDBJ whole genome shotgun (WGS) entry which is preliminary data.</text>
</comment>
<dbReference type="PRINTS" id="PR01438">
    <property type="entry name" value="UNVRSLSTRESS"/>
</dbReference>
<keyword evidence="4" id="KW-1185">Reference proteome</keyword>
<reference evidence="4" key="1">
    <citation type="journal article" date="2019" name="Int. J. Syst. Evol. Microbiol.">
        <title>The Global Catalogue of Microorganisms (GCM) 10K type strain sequencing project: providing services to taxonomists for standard genome sequencing and annotation.</title>
        <authorList>
            <consortium name="The Broad Institute Genomics Platform"/>
            <consortium name="The Broad Institute Genome Sequencing Center for Infectious Disease"/>
            <person name="Wu L."/>
            <person name="Ma J."/>
        </authorList>
    </citation>
    <scope>NUCLEOTIDE SEQUENCE [LARGE SCALE GENOMIC DNA]</scope>
    <source>
        <strain evidence="4">CGMCC 1.15461</strain>
    </source>
</reference>
<dbReference type="EMBL" id="BMJE01000001">
    <property type="protein sequence ID" value="GGB64724.1"/>
    <property type="molecule type" value="Genomic_DNA"/>
</dbReference>
<dbReference type="InterPro" id="IPR006015">
    <property type="entry name" value="Universal_stress_UspA"/>
</dbReference>
<name>A0ABQ1JDW1_9FLAO</name>
<dbReference type="PANTHER" id="PTHR46268">
    <property type="entry name" value="STRESS RESPONSE PROTEIN NHAX"/>
    <property type="match status" value="1"/>
</dbReference>
<dbReference type="InterPro" id="IPR006016">
    <property type="entry name" value="UspA"/>
</dbReference>
<dbReference type="InterPro" id="IPR014729">
    <property type="entry name" value="Rossmann-like_a/b/a_fold"/>
</dbReference>
<dbReference type="PANTHER" id="PTHR46268:SF6">
    <property type="entry name" value="UNIVERSAL STRESS PROTEIN UP12"/>
    <property type="match status" value="1"/>
</dbReference>
<feature type="domain" description="UspA" evidence="2">
    <location>
        <begin position="1"/>
        <end position="147"/>
    </location>
</feature>
<evidence type="ECO:0000313" key="3">
    <source>
        <dbReference type="EMBL" id="GGB64724.1"/>
    </source>
</evidence>
<sequence>MKQIIFPTDFSEAANVAFIYALNFADVLDAEVTILHVYDLPIVETPPLPESTKEIFDVVEANKAESFKEELAKLNQLAEEKGLSNVKLNSELLYGDLVYNINKVTKEQSAGLVIMGTTGATGAKEVFLGSNAASVISNVNIPVLAIPANADFNEKVSSIVFTTQYQEKDTDAFNKTLDIAKSLKAKVYCLYIKTPDDPTNIEERINEWKILYKDNDVSFFNIDGDHVEQTIIDFVENQKVDMLVMLKHKRGFFESLFHRSLTKKMAYHTKVPLMVYHEK</sequence>
<gene>
    <name evidence="3" type="ORF">GCM10007424_00780</name>
</gene>
<comment type="similarity">
    <text evidence="1">Belongs to the universal stress protein A family.</text>
</comment>
<protein>
    <recommendedName>
        <fullName evidence="2">UspA domain-containing protein</fullName>
    </recommendedName>
</protein>
<dbReference type="Gene3D" id="3.40.50.620">
    <property type="entry name" value="HUPs"/>
    <property type="match status" value="2"/>
</dbReference>
<evidence type="ECO:0000313" key="4">
    <source>
        <dbReference type="Proteomes" id="UP000615760"/>
    </source>
</evidence>
<evidence type="ECO:0000256" key="1">
    <source>
        <dbReference type="ARBA" id="ARBA00008791"/>
    </source>
</evidence>
<dbReference type="RefSeq" id="WP_188619242.1">
    <property type="nucleotide sequence ID" value="NZ_BMJE01000001.1"/>
</dbReference>
<dbReference type="Proteomes" id="UP000615760">
    <property type="component" value="Unassembled WGS sequence"/>
</dbReference>
<proteinExistence type="inferred from homology"/>
<organism evidence="3 4">
    <name type="scientific">Flavobacterium suaedae</name>
    <dbReference type="NCBI Taxonomy" id="1767027"/>
    <lineage>
        <taxon>Bacteria</taxon>
        <taxon>Pseudomonadati</taxon>
        <taxon>Bacteroidota</taxon>
        <taxon>Flavobacteriia</taxon>
        <taxon>Flavobacteriales</taxon>
        <taxon>Flavobacteriaceae</taxon>
        <taxon>Flavobacterium</taxon>
    </lineage>
</organism>
<dbReference type="SUPFAM" id="SSF52402">
    <property type="entry name" value="Adenine nucleotide alpha hydrolases-like"/>
    <property type="match status" value="2"/>
</dbReference>
<evidence type="ECO:0000259" key="2">
    <source>
        <dbReference type="Pfam" id="PF00582"/>
    </source>
</evidence>
<feature type="domain" description="UspA" evidence="2">
    <location>
        <begin position="218"/>
        <end position="277"/>
    </location>
</feature>
<accession>A0ABQ1JDW1</accession>
<dbReference type="CDD" id="cd00293">
    <property type="entry name" value="USP-like"/>
    <property type="match status" value="2"/>
</dbReference>
<dbReference type="Pfam" id="PF00582">
    <property type="entry name" value="Usp"/>
    <property type="match status" value="2"/>
</dbReference>